<protein>
    <submittedName>
        <fullName evidence="1">Uncharacterized protein</fullName>
    </submittedName>
</protein>
<keyword evidence="2" id="KW-1185">Reference proteome</keyword>
<sequence length="56" mass="6729">MSFPSEKASMDQARLQAVREKQMEKQNRWMRERQAEMERVRALEELVFQQQASGDQ</sequence>
<accession>A0ABQ7H8I9</accession>
<reference evidence="1" key="1">
    <citation type="submission" date="2017-08" db="EMBL/GenBank/DDBJ databases">
        <authorList>
            <person name="Polle J.E."/>
            <person name="Barry K."/>
            <person name="Cushman J."/>
            <person name="Schmutz J."/>
            <person name="Tran D."/>
            <person name="Hathwaick L.T."/>
            <person name="Yim W.C."/>
            <person name="Jenkins J."/>
            <person name="Mckie-Krisberg Z.M."/>
            <person name="Prochnik S."/>
            <person name="Lindquist E."/>
            <person name="Dockter R.B."/>
            <person name="Adam C."/>
            <person name="Molina H."/>
            <person name="Bunkerborg J."/>
            <person name="Jin E."/>
            <person name="Buchheim M."/>
            <person name="Magnuson J."/>
        </authorList>
    </citation>
    <scope>NUCLEOTIDE SEQUENCE</scope>
    <source>
        <strain evidence="1">CCAP 19/18</strain>
    </source>
</reference>
<evidence type="ECO:0000313" key="1">
    <source>
        <dbReference type="EMBL" id="KAF5843175.1"/>
    </source>
</evidence>
<gene>
    <name evidence="1" type="ORF">DUNSADRAFT_1602</name>
</gene>
<dbReference type="Proteomes" id="UP000815325">
    <property type="component" value="Unassembled WGS sequence"/>
</dbReference>
<name>A0ABQ7H8I9_DUNSA</name>
<evidence type="ECO:0000313" key="2">
    <source>
        <dbReference type="Proteomes" id="UP000815325"/>
    </source>
</evidence>
<organism evidence="1 2">
    <name type="scientific">Dunaliella salina</name>
    <name type="common">Green alga</name>
    <name type="synonym">Protococcus salinus</name>
    <dbReference type="NCBI Taxonomy" id="3046"/>
    <lineage>
        <taxon>Eukaryota</taxon>
        <taxon>Viridiplantae</taxon>
        <taxon>Chlorophyta</taxon>
        <taxon>core chlorophytes</taxon>
        <taxon>Chlorophyceae</taxon>
        <taxon>CS clade</taxon>
        <taxon>Chlamydomonadales</taxon>
        <taxon>Dunaliellaceae</taxon>
        <taxon>Dunaliella</taxon>
    </lineage>
</organism>
<dbReference type="EMBL" id="MU069447">
    <property type="protein sequence ID" value="KAF5843175.1"/>
    <property type="molecule type" value="Genomic_DNA"/>
</dbReference>
<proteinExistence type="predicted"/>
<comment type="caution">
    <text evidence="1">The sequence shown here is derived from an EMBL/GenBank/DDBJ whole genome shotgun (WGS) entry which is preliminary data.</text>
</comment>